<keyword evidence="1" id="KW-1133">Transmembrane helix</keyword>
<feature type="transmembrane region" description="Helical" evidence="1">
    <location>
        <begin position="77"/>
        <end position="95"/>
    </location>
</feature>
<dbReference type="EMBL" id="VMGL01000038">
    <property type="protein sequence ID" value="TSC96476.1"/>
    <property type="molecule type" value="Genomic_DNA"/>
</dbReference>
<dbReference type="AlphaFoldDB" id="A0A554LUD6"/>
<protein>
    <submittedName>
        <fullName evidence="2">Uncharacterized protein</fullName>
    </submittedName>
</protein>
<comment type="caution">
    <text evidence="2">The sequence shown here is derived from an EMBL/GenBank/DDBJ whole genome shotgun (WGS) entry which is preliminary data.</text>
</comment>
<sequence>MLAVAVGWNMLYYRSLKHESLQNFELILMLSPLATVILAALVFPEERQLSHFIAAIVAGAALVWSKFRRDHLQFSGWTWLAILAMLLMSGEAIFIKKSLVFFSPAGLYFIRT</sequence>
<name>A0A554LUD6_9BACT</name>
<evidence type="ECO:0000313" key="2">
    <source>
        <dbReference type="EMBL" id="TSC96476.1"/>
    </source>
</evidence>
<organism evidence="2 3">
    <name type="scientific">Candidatus Berkelbacteria bacterium Licking1014_2</name>
    <dbReference type="NCBI Taxonomy" id="2017146"/>
    <lineage>
        <taxon>Bacteria</taxon>
        <taxon>Candidatus Berkelbacteria</taxon>
    </lineage>
</organism>
<feature type="transmembrane region" description="Helical" evidence="1">
    <location>
        <begin position="24"/>
        <end position="43"/>
    </location>
</feature>
<dbReference type="InterPro" id="IPR037185">
    <property type="entry name" value="EmrE-like"/>
</dbReference>
<proteinExistence type="predicted"/>
<evidence type="ECO:0000256" key="1">
    <source>
        <dbReference type="SAM" id="Phobius"/>
    </source>
</evidence>
<gene>
    <name evidence="2" type="ORF">CEN88_341</name>
</gene>
<dbReference type="SUPFAM" id="SSF103481">
    <property type="entry name" value="Multidrug resistance efflux transporter EmrE"/>
    <property type="match status" value="1"/>
</dbReference>
<keyword evidence="1" id="KW-0812">Transmembrane</keyword>
<dbReference type="Proteomes" id="UP000318711">
    <property type="component" value="Unassembled WGS sequence"/>
</dbReference>
<feature type="transmembrane region" description="Helical" evidence="1">
    <location>
        <begin position="49"/>
        <end position="65"/>
    </location>
</feature>
<feature type="non-terminal residue" evidence="2">
    <location>
        <position position="112"/>
    </location>
</feature>
<keyword evidence="1" id="KW-0472">Membrane</keyword>
<reference evidence="2 3" key="1">
    <citation type="submission" date="2017-07" db="EMBL/GenBank/DDBJ databases">
        <title>Mechanisms for carbon and nitrogen cycling indicate functional differentiation within the Candidate Phyla Radiation.</title>
        <authorList>
            <person name="Danczak R.E."/>
            <person name="Johnston M.D."/>
            <person name="Kenah C."/>
            <person name="Slattery M."/>
            <person name="Wrighton K.C."/>
            <person name="Wilkins M.J."/>
        </authorList>
    </citation>
    <scope>NUCLEOTIDE SEQUENCE [LARGE SCALE GENOMIC DNA]</scope>
    <source>
        <strain evidence="2">Licking1014_2</strain>
    </source>
</reference>
<accession>A0A554LUD6</accession>
<evidence type="ECO:0000313" key="3">
    <source>
        <dbReference type="Proteomes" id="UP000318711"/>
    </source>
</evidence>